<dbReference type="eggNOG" id="COG0745">
    <property type="taxonomic scope" value="Bacteria"/>
</dbReference>
<dbReference type="Pfam" id="PF13426">
    <property type="entry name" value="PAS_9"/>
    <property type="match status" value="1"/>
</dbReference>
<dbReference type="SMART" id="SM00388">
    <property type="entry name" value="HisKA"/>
    <property type="match status" value="1"/>
</dbReference>
<reference evidence="11 12" key="1">
    <citation type="journal article" date="2012" name="Front. Microbiol.">
        <title>Complete genome of Ignavibacterium album, a metabolically versatile, flagellated, facultative anaerobe from the phylum Chlorobi.</title>
        <authorList>
            <person name="Liu Z."/>
            <person name="Frigaard N.-U."/>
            <person name="Vogl K."/>
            <person name="Iino T."/>
            <person name="Ohkuma M."/>
            <person name="Overmann J."/>
            <person name="Bryant D.A."/>
        </authorList>
    </citation>
    <scope>NUCLEOTIDE SEQUENCE [LARGE SCALE GENOMIC DNA]</scope>
    <source>
        <strain evidence="12">DSM 19864 / JCM 16511 / NBRC 101810 / Mat9-16</strain>
    </source>
</reference>
<dbReference type="PANTHER" id="PTHR43047:SF64">
    <property type="entry name" value="HISTIDINE KINASE CONTAINING CHEY-HOMOLOGOUS RECEIVER DOMAIN AND PAS DOMAIN-RELATED"/>
    <property type="match status" value="1"/>
</dbReference>
<dbReference type="InterPro" id="IPR004358">
    <property type="entry name" value="Sig_transdc_His_kin-like_C"/>
</dbReference>
<dbReference type="RefSeq" id="WP_014561341.1">
    <property type="nucleotide sequence ID" value="NC_017464.1"/>
</dbReference>
<dbReference type="PANTHER" id="PTHR43047">
    <property type="entry name" value="TWO-COMPONENT HISTIDINE PROTEIN KINASE"/>
    <property type="match status" value="1"/>
</dbReference>
<dbReference type="eggNOG" id="COG2202">
    <property type="taxonomic scope" value="Bacteria"/>
</dbReference>
<feature type="domain" description="PAC" evidence="10">
    <location>
        <begin position="392"/>
        <end position="444"/>
    </location>
</feature>
<sequence length="820" mass="94579">MSQPCFASVIQRAYRIIGSSDKPCQMLDSLCKLLSNEKEFVFVWIEPVASELKKDKICFAREGYFEKHDHRLIIQHFTECNSFKSERDKFGIHRITSDKNDRCFNIIKNYFSDNKASAIFSSQIKYGNKLFAYLNILITEIDNIQDETFSLLKELADDIGAKVNELISANPEFEKPETEFNENRDYLKTLLHCMYEDIMVIDKNYNVVDVNNSRLKISGKKTEEVIGAKCYAVSHGFDKPCNFYGEECPMQEVFKSGKSTQVRHQIAGKDGKLKYVDILFSPFKNENGEVEKVIETFRDVTEIVNSNRELKEKEIQLKQIVNNLDVVFFNIDLNGRKPKLTYLSEGFNKIWGIDRATALAYQKVWFSSVYEEDRSKIFRIVREYVRTKDPNIKTEFRIVRPDDSLRWISLRTKIITDTSGASKQIFGIAEDITDKKLLEIELQNAYQKAKESINFKNYLLGNINHEIRTPLNAVLGFTQILKEETSKEVIDELADKILFASNRLLNTLDSIIELSDLQSDSRKLIKNELSIYELLKTVQHRFSSIAQEKNLIFEVIEPDQDITIRSDEFLLKKILYQLLDNAFKYTHHGSVTLSLRFDMKEEQNWLVLDVSDTGIGIEPEKLETIFEAFRQGSEGLSRSYQGAGIGLTLTKKMIELLGGKISVESETGIGSKFSVHIPFEFPVKNEKLNGNKNGHSNLEGKRILIVEDNQLNAEVLKHYLKSVINTDIAFDSQQAFELSEKYLYDLVLMDISLKNGESGIEVMKKIKLRDEYKTVPVIALTAFTFDEDKNKFLAEGFDGFIPKPIQRNELLNEIKNYFRK</sequence>
<dbReference type="KEGG" id="ial:IALB_2496"/>
<evidence type="ECO:0000256" key="4">
    <source>
        <dbReference type="ARBA" id="ARBA00022679"/>
    </source>
</evidence>
<evidence type="ECO:0000259" key="8">
    <source>
        <dbReference type="PROSITE" id="PS50110"/>
    </source>
</evidence>
<dbReference type="SUPFAM" id="SSF55785">
    <property type="entry name" value="PYP-like sensor domain (PAS domain)"/>
    <property type="match status" value="2"/>
</dbReference>
<feature type="domain" description="Response regulatory" evidence="8">
    <location>
        <begin position="702"/>
        <end position="818"/>
    </location>
</feature>
<dbReference type="Gene3D" id="1.10.287.130">
    <property type="match status" value="1"/>
</dbReference>
<evidence type="ECO:0000256" key="1">
    <source>
        <dbReference type="ARBA" id="ARBA00000085"/>
    </source>
</evidence>
<dbReference type="NCBIfam" id="TIGR00229">
    <property type="entry name" value="sensory_box"/>
    <property type="match status" value="2"/>
</dbReference>
<dbReference type="InterPro" id="IPR036890">
    <property type="entry name" value="HATPase_C_sf"/>
</dbReference>
<dbReference type="PRINTS" id="PR00344">
    <property type="entry name" value="BCTRLSENSOR"/>
</dbReference>
<comment type="catalytic activity">
    <reaction evidence="1">
        <text>ATP + protein L-histidine = ADP + protein N-phospho-L-histidine.</text>
        <dbReference type="EC" id="2.7.13.3"/>
    </reaction>
</comment>
<feature type="domain" description="PAS" evidence="9">
    <location>
        <begin position="183"/>
        <end position="227"/>
    </location>
</feature>
<dbReference type="CDD" id="cd00130">
    <property type="entry name" value="PAS"/>
    <property type="match status" value="2"/>
</dbReference>
<dbReference type="InterPro" id="IPR035965">
    <property type="entry name" value="PAS-like_dom_sf"/>
</dbReference>
<evidence type="ECO:0000259" key="7">
    <source>
        <dbReference type="PROSITE" id="PS50109"/>
    </source>
</evidence>
<dbReference type="InterPro" id="IPR003661">
    <property type="entry name" value="HisK_dim/P_dom"/>
</dbReference>
<dbReference type="STRING" id="945713.IALB_2496"/>
<dbReference type="eggNOG" id="COG2205">
    <property type="taxonomic scope" value="Bacteria"/>
</dbReference>
<dbReference type="InterPro" id="IPR001610">
    <property type="entry name" value="PAC"/>
</dbReference>
<keyword evidence="12" id="KW-1185">Reference proteome</keyword>
<dbReference type="CDD" id="cd16922">
    <property type="entry name" value="HATPase_EvgS-ArcB-TorS-like"/>
    <property type="match status" value="1"/>
</dbReference>
<dbReference type="Pfam" id="PF02518">
    <property type="entry name" value="HATPase_c"/>
    <property type="match status" value="1"/>
</dbReference>
<dbReference type="Gene3D" id="3.30.450.20">
    <property type="entry name" value="PAS domain"/>
    <property type="match status" value="2"/>
</dbReference>
<dbReference type="SUPFAM" id="SSF52172">
    <property type="entry name" value="CheY-like"/>
    <property type="match status" value="1"/>
</dbReference>
<keyword evidence="5 11" id="KW-0418">Kinase</keyword>
<dbReference type="InterPro" id="IPR036097">
    <property type="entry name" value="HisK_dim/P_sf"/>
</dbReference>
<dbReference type="InterPro" id="IPR003594">
    <property type="entry name" value="HATPase_dom"/>
</dbReference>
<dbReference type="CDD" id="cd00082">
    <property type="entry name" value="HisKA"/>
    <property type="match status" value="1"/>
</dbReference>
<dbReference type="InterPro" id="IPR001789">
    <property type="entry name" value="Sig_transdc_resp-reg_receiver"/>
</dbReference>
<evidence type="ECO:0000313" key="11">
    <source>
        <dbReference type="EMBL" id="AFH50199.1"/>
    </source>
</evidence>
<evidence type="ECO:0000256" key="6">
    <source>
        <dbReference type="PROSITE-ProRule" id="PRU00169"/>
    </source>
</evidence>
<dbReference type="PROSITE" id="PS50109">
    <property type="entry name" value="HIS_KIN"/>
    <property type="match status" value="1"/>
</dbReference>
<keyword evidence="4" id="KW-0808">Transferase</keyword>
<evidence type="ECO:0000256" key="3">
    <source>
        <dbReference type="ARBA" id="ARBA00022553"/>
    </source>
</evidence>
<dbReference type="InterPro" id="IPR000014">
    <property type="entry name" value="PAS"/>
</dbReference>
<dbReference type="OrthoDB" id="9811889at2"/>
<dbReference type="InterPro" id="IPR013655">
    <property type="entry name" value="PAS_fold_3"/>
</dbReference>
<dbReference type="InterPro" id="IPR000700">
    <property type="entry name" value="PAS-assoc_C"/>
</dbReference>
<organism evidence="11 12">
    <name type="scientific">Ignavibacterium album (strain DSM 19864 / JCM 16511 / NBRC 101810 / Mat9-16)</name>
    <dbReference type="NCBI Taxonomy" id="945713"/>
    <lineage>
        <taxon>Bacteria</taxon>
        <taxon>Pseudomonadati</taxon>
        <taxon>Ignavibacteriota</taxon>
        <taxon>Ignavibacteria</taxon>
        <taxon>Ignavibacteriales</taxon>
        <taxon>Ignavibacteriaceae</taxon>
        <taxon>Ignavibacterium</taxon>
    </lineage>
</organism>
<dbReference type="AlphaFoldDB" id="I0AMJ2"/>
<evidence type="ECO:0000313" key="12">
    <source>
        <dbReference type="Proteomes" id="UP000007394"/>
    </source>
</evidence>
<feature type="domain" description="Histidine kinase" evidence="7">
    <location>
        <begin position="462"/>
        <end position="681"/>
    </location>
</feature>
<dbReference type="PROSITE" id="PS50112">
    <property type="entry name" value="PAS"/>
    <property type="match status" value="2"/>
</dbReference>
<dbReference type="GO" id="GO:0000155">
    <property type="term" value="F:phosphorelay sensor kinase activity"/>
    <property type="evidence" value="ECO:0007669"/>
    <property type="project" value="InterPro"/>
</dbReference>
<dbReference type="EC" id="2.7.13.3" evidence="2"/>
<name>I0AMJ2_IGNAJ</name>
<proteinExistence type="predicted"/>
<feature type="modified residue" description="4-aspartylphosphate" evidence="6">
    <location>
        <position position="750"/>
    </location>
</feature>
<dbReference type="Pfam" id="PF00072">
    <property type="entry name" value="Response_reg"/>
    <property type="match status" value="1"/>
</dbReference>
<protein>
    <recommendedName>
        <fullName evidence="2">histidine kinase</fullName>
        <ecNumber evidence="2">2.7.13.3</ecNumber>
    </recommendedName>
</protein>
<dbReference type="SMART" id="SM00086">
    <property type="entry name" value="PAC"/>
    <property type="match status" value="2"/>
</dbReference>
<gene>
    <name evidence="11" type="ordered locus">IALB_2496</name>
</gene>
<dbReference type="SUPFAM" id="SSF47384">
    <property type="entry name" value="Homodimeric domain of signal transducing histidine kinase"/>
    <property type="match status" value="1"/>
</dbReference>
<dbReference type="PROSITE" id="PS50113">
    <property type="entry name" value="PAC"/>
    <property type="match status" value="2"/>
</dbReference>
<dbReference type="EMBL" id="CP003418">
    <property type="protein sequence ID" value="AFH50199.1"/>
    <property type="molecule type" value="Genomic_DNA"/>
</dbReference>
<dbReference type="CDD" id="cd17546">
    <property type="entry name" value="REC_hyHK_CKI1_RcsC-like"/>
    <property type="match status" value="1"/>
</dbReference>
<dbReference type="PROSITE" id="PS50110">
    <property type="entry name" value="RESPONSE_REGULATORY"/>
    <property type="match status" value="1"/>
</dbReference>
<dbReference type="Pfam" id="PF00512">
    <property type="entry name" value="HisKA"/>
    <property type="match status" value="1"/>
</dbReference>
<feature type="domain" description="PAC" evidence="10">
    <location>
        <begin position="260"/>
        <end position="312"/>
    </location>
</feature>
<evidence type="ECO:0000256" key="2">
    <source>
        <dbReference type="ARBA" id="ARBA00012438"/>
    </source>
</evidence>
<dbReference type="InterPro" id="IPR011006">
    <property type="entry name" value="CheY-like_superfamily"/>
</dbReference>
<dbReference type="Gene3D" id="3.30.565.10">
    <property type="entry name" value="Histidine kinase-like ATPase, C-terminal domain"/>
    <property type="match status" value="1"/>
</dbReference>
<dbReference type="HOGENOM" id="CLU_344782_0_0_10"/>
<evidence type="ECO:0000259" key="9">
    <source>
        <dbReference type="PROSITE" id="PS50112"/>
    </source>
</evidence>
<feature type="domain" description="PAS" evidence="9">
    <location>
        <begin position="313"/>
        <end position="388"/>
    </location>
</feature>
<dbReference type="InterPro" id="IPR005467">
    <property type="entry name" value="His_kinase_dom"/>
</dbReference>
<dbReference type="SMART" id="SM00387">
    <property type="entry name" value="HATPase_c"/>
    <property type="match status" value="1"/>
</dbReference>
<dbReference type="SMART" id="SM00448">
    <property type="entry name" value="REC"/>
    <property type="match status" value="1"/>
</dbReference>
<evidence type="ECO:0000259" key="10">
    <source>
        <dbReference type="PROSITE" id="PS50113"/>
    </source>
</evidence>
<accession>I0AMJ2</accession>
<dbReference type="Proteomes" id="UP000007394">
    <property type="component" value="Chromosome"/>
</dbReference>
<dbReference type="Gene3D" id="3.40.50.2300">
    <property type="match status" value="1"/>
</dbReference>
<dbReference type="SUPFAM" id="SSF55874">
    <property type="entry name" value="ATPase domain of HSP90 chaperone/DNA topoisomerase II/histidine kinase"/>
    <property type="match status" value="1"/>
</dbReference>
<dbReference type="Pfam" id="PF08447">
    <property type="entry name" value="PAS_3"/>
    <property type="match status" value="1"/>
</dbReference>
<evidence type="ECO:0000256" key="5">
    <source>
        <dbReference type="ARBA" id="ARBA00022777"/>
    </source>
</evidence>
<keyword evidence="3 6" id="KW-0597">Phosphoprotein</keyword>